<accession>A0A438IDI2</accession>
<gene>
    <name evidence="1" type="ORF">CK203_029804</name>
</gene>
<comment type="caution">
    <text evidence="1">The sequence shown here is derived from an EMBL/GenBank/DDBJ whole genome shotgun (WGS) entry which is preliminary data.</text>
</comment>
<organism evidence="1 2">
    <name type="scientific">Vitis vinifera</name>
    <name type="common">Grape</name>
    <dbReference type="NCBI Taxonomy" id="29760"/>
    <lineage>
        <taxon>Eukaryota</taxon>
        <taxon>Viridiplantae</taxon>
        <taxon>Streptophyta</taxon>
        <taxon>Embryophyta</taxon>
        <taxon>Tracheophyta</taxon>
        <taxon>Spermatophyta</taxon>
        <taxon>Magnoliopsida</taxon>
        <taxon>eudicotyledons</taxon>
        <taxon>Gunneridae</taxon>
        <taxon>Pentapetalae</taxon>
        <taxon>rosids</taxon>
        <taxon>Vitales</taxon>
        <taxon>Vitaceae</taxon>
        <taxon>Viteae</taxon>
        <taxon>Vitis</taxon>
    </lineage>
</organism>
<dbReference type="EMBL" id="QGNW01000119">
    <property type="protein sequence ID" value="RVW94803.1"/>
    <property type="molecule type" value="Genomic_DNA"/>
</dbReference>
<proteinExistence type="predicted"/>
<evidence type="ECO:0000313" key="1">
    <source>
        <dbReference type="EMBL" id="RVW94803.1"/>
    </source>
</evidence>
<reference evidence="1 2" key="1">
    <citation type="journal article" date="2018" name="PLoS Genet.">
        <title>Population sequencing reveals clonal diversity and ancestral inbreeding in the grapevine cultivar Chardonnay.</title>
        <authorList>
            <person name="Roach M.J."/>
            <person name="Johnson D.L."/>
            <person name="Bohlmann J."/>
            <person name="van Vuuren H.J."/>
            <person name="Jones S.J."/>
            <person name="Pretorius I.S."/>
            <person name="Schmidt S.A."/>
            <person name="Borneman A.R."/>
        </authorList>
    </citation>
    <scope>NUCLEOTIDE SEQUENCE [LARGE SCALE GENOMIC DNA]</scope>
    <source>
        <strain evidence="2">cv. Chardonnay</strain>
        <tissue evidence="1">Leaf</tissue>
    </source>
</reference>
<protein>
    <submittedName>
        <fullName evidence="1">Uncharacterized protein</fullName>
    </submittedName>
</protein>
<evidence type="ECO:0000313" key="2">
    <source>
        <dbReference type="Proteomes" id="UP000288805"/>
    </source>
</evidence>
<sequence length="115" mass="12880">MFIMDWSAFGKAHGNLCLVESCTQTIKGYDHALLKLILDSIDRNILLCLPEVIVFFLCLVMGSISDSDLPRDILSSLRHQAKGRSQLGRISERLSVDLKSHKKSVNTIQWSPTHG</sequence>
<dbReference type="Proteomes" id="UP000288805">
    <property type="component" value="Unassembled WGS sequence"/>
</dbReference>
<dbReference type="AlphaFoldDB" id="A0A438IDI2"/>
<name>A0A438IDI2_VITVI</name>